<protein>
    <submittedName>
        <fullName evidence="9">Citrate transporter</fullName>
    </submittedName>
</protein>
<comment type="caution">
    <text evidence="9">The sequence shown here is derived from an EMBL/GenBank/DDBJ whole genome shotgun (WGS) entry which is preliminary data.</text>
</comment>
<evidence type="ECO:0000256" key="4">
    <source>
        <dbReference type="ARBA" id="ARBA00022737"/>
    </source>
</evidence>
<evidence type="ECO:0000256" key="2">
    <source>
        <dbReference type="ARBA" id="ARBA00022448"/>
    </source>
</evidence>
<feature type="transmembrane region" description="Helical" evidence="7">
    <location>
        <begin position="261"/>
        <end position="292"/>
    </location>
</feature>
<dbReference type="InterPro" id="IPR004680">
    <property type="entry name" value="Cit_transptr-like_dom"/>
</dbReference>
<dbReference type="PANTHER" id="PTHR43652">
    <property type="entry name" value="BASIC AMINO ACID ANTIPORTER YFCC-RELATED"/>
    <property type="match status" value="1"/>
</dbReference>
<dbReference type="SUPFAM" id="SSF116726">
    <property type="entry name" value="TrkA C-terminal domain-like"/>
    <property type="match status" value="1"/>
</dbReference>
<proteinExistence type="predicted"/>
<dbReference type="Pfam" id="PF03600">
    <property type="entry name" value="CitMHS"/>
    <property type="match status" value="1"/>
</dbReference>
<feature type="transmembrane region" description="Helical" evidence="7">
    <location>
        <begin position="424"/>
        <end position="447"/>
    </location>
</feature>
<dbReference type="EMBL" id="BCTA01000023">
    <property type="protein sequence ID" value="GAT08390.1"/>
    <property type="molecule type" value="Genomic_DNA"/>
</dbReference>
<keyword evidence="5 7" id="KW-1133">Transmembrane helix</keyword>
<organism evidence="9 10">
    <name type="scientific">Mycolicibacterium novocastrense</name>
    <name type="common">Mycobacterium novocastrense</name>
    <dbReference type="NCBI Taxonomy" id="59813"/>
    <lineage>
        <taxon>Bacteria</taxon>
        <taxon>Bacillati</taxon>
        <taxon>Actinomycetota</taxon>
        <taxon>Actinomycetes</taxon>
        <taxon>Mycobacteriales</taxon>
        <taxon>Mycobacteriaceae</taxon>
        <taxon>Mycolicibacterium</taxon>
    </lineage>
</organism>
<feature type="transmembrane region" description="Helical" evidence="7">
    <location>
        <begin position="384"/>
        <end position="403"/>
    </location>
</feature>
<evidence type="ECO:0000256" key="5">
    <source>
        <dbReference type="ARBA" id="ARBA00022989"/>
    </source>
</evidence>
<dbReference type="PROSITE" id="PS51202">
    <property type="entry name" value="RCK_C"/>
    <property type="match status" value="1"/>
</dbReference>
<keyword evidence="3 7" id="KW-0812">Transmembrane</keyword>
<dbReference type="RefSeq" id="WP_234787606.1">
    <property type="nucleotide sequence ID" value="NZ_BCTA01000023.1"/>
</dbReference>
<dbReference type="PANTHER" id="PTHR43652:SF2">
    <property type="entry name" value="BASIC AMINO ACID ANTIPORTER YFCC-RELATED"/>
    <property type="match status" value="1"/>
</dbReference>
<comment type="subcellular location">
    <subcellularLocation>
        <location evidence="1">Membrane</location>
        <topology evidence="1">Multi-pass membrane protein</topology>
    </subcellularLocation>
</comment>
<keyword evidence="6 7" id="KW-0472">Membrane</keyword>
<feature type="transmembrane region" description="Helical" evidence="7">
    <location>
        <begin position="20"/>
        <end position="38"/>
    </location>
</feature>
<feature type="transmembrane region" description="Helical" evidence="7">
    <location>
        <begin position="345"/>
        <end position="378"/>
    </location>
</feature>
<evidence type="ECO:0000313" key="10">
    <source>
        <dbReference type="Proteomes" id="UP000069773"/>
    </source>
</evidence>
<evidence type="ECO:0000256" key="7">
    <source>
        <dbReference type="SAM" id="Phobius"/>
    </source>
</evidence>
<evidence type="ECO:0000259" key="8">
    <source>
        <dbReference type="PROSITE" id="PS51202"/>
    </source>
</evidence>
<reference evidence="9 10" key="1">
    <citation type="journal article" date="2016" name="Genome Announc.">
        <title>Draft Genome Sequences of Five Rapidly Growing Mycobacterium Species, M. thermoresistibile, M. fortuitum subsp. acetamidolyticum, M. canariasense, M. brisbanense, and M. novocastrense.</title>
        <authorList>
            <person name="Katahira K."/>
            <person name="Ogura Y."/>
            <person name="Gotoh Y."/>
            <person name="Hayashi T."/>
        </authorList>
    </citation>
    <scope>NUCLEOTIDE SEQUENCE [LARGE SCALE GENOMIC DNA]</scope>
    <source>
        <strain evidence="9 10">JCM18114</strain>
    </source>
</reference>
<dbReference type="InterPro" id="IPR006037">
    <property type="entry name" value="RCK_C"/>
</dbReference>
<evidence type="ECO:0000256" key="6">
    <source>
        <dbReference type="ARBA" id="ARBA00023136"/>
    </source>
</evidence>
<name>A0ABQ0KFR6_MYCNV</name>
<evidence type="ECO:0000256" key="1">
    <source>
        <dbReference type="ARBA" id="ARBA00004141"/>
    </source>
</evidence>
<evidence type="ECO:0000313" key="9">
    <source>
        <dbReference type="EMBL" id="GAT08390.1"/>
    </source>
</evidence>
<gene>
    <name evidence="9" type="ORF">RMCN_1523</name>
</gene>
<feature type="transmembrane region" description="Helical" evidence="7">
    <location>
        <begin position="304"/>
        <end position="324"/>
    </location>
</feature>
<keyword evidence="2" id="KW-0813">Transport</keyword>
<dbReference type="InterPro" id="IPR036721">
    <property type="entry name" value="RCK_C_sf"/>
</dbReference>
<dbReference type="Proteomes" id="UP000069773">
    <property type="component" value="Unassembled WGS sequence"/>
</dbReference>
<dbReference type="InterPro" id="IPR051679">
    <property type="entry name" value="DASS-Related_Transporters"/>
</dbReference>
<evidence type="ECO:0000256" key="3">
    <source>
        <dbReference type="ARBA" id="ARBA00022692"/>
    </source>
</evidence>
<feature type="domain" description="RCK C-terminal" evidence="8">
    <location>
        <begin position="158"/>
        <end position="238"/>
    </location>
</feature>
<accession>A0ABQ0KFR6</accession>
<keyword evidence="4" id="KW-0677">Repeat</keyword>
<sequence>MLVYDASRAYGGPGFGYFEFALVGVPLVLVTIRVAVAFGPRLLPDRESTTLPSDFSDYLPRIVDHWGLDRRLFRLTVGERSAAINVPARDLVAAHGAGTGSSAGDQLTLVTTQTHGGRIADDHHRLEPGDVLVVEGDDEIVAAFADHAGCSIEHLVTRPDDDLLGRDSGLAELVIPPRSNWLGVKAFPGLSVAGVTVLSVHRMNADAGPRVVELSQGDTILVRGQWSAIDRLTASGMLVVDSTEDVRRQTVALDRSAPRALAVLAAMVGLLVTGIVPPAVAALLAALAMVALRVVRTDLVYRAIPWQTIIVIGALIPLSTAIQTSGAAEQIATPIVDVVGSHSPYLLLSLLFVLTALLGQFISNVATVLVVIPIAVAAAVDSGVSVQATLILVALAGAASLLTPIATPANMIVMHPGGYRFSDYWRLGIVTMVAWFVVAMVVIPLWWPLG</sequence>
<keyword evidence="10" id="KW-1185">Reference proteome</keyword>